<dbReference type="Gene3D" id="1.20.1560.10">
    <property type="entry name" value="ABC transporter type 1, transmembrane domain"/>
    <property type="match status" value="2"/>
</dbReference>
<evidence type="ECO:0000256" key="9">
    <source>
        <dbReference type="SAM" id="Phobius"/>
    </source>
</evidence>
<dbReference type="InterPro" id="IPR003439">
    <property type="entry name" value="ABC_transporter-like_ATP-bd"/>
</dbReference>
<sequence length="1287" mass="146573">MDHSEKVNRQTHPREKANILSILTFFYTGKIFARGFKRDLEDDDLYEVIKKCRSQQCTDKLENAYINEAVTTEPGKKVSVLRILWTIYGFKYFALGIIHMTWRLLTSTLEPVAISKLVAYFKPGQTKMTLEDAVYAAALMLGLEAFHNLYYQNYFIYITELAIQIRISMCSLIYRKALRLSPKALENTSLGNIVTIITKDIQQLEQSIWMFNDVWISIIQTIVICILIYLHTGSACLVGVFMLLALIPVQAWISRIVRNLRLKMARRTDERLQRMQESLSTIKTIKMYTWEQVFVDKIGEARYQELKTLLKATYSKMSLGITSSLVARFSLYSVLMIYIWIHNDMSAEDIYYIMKIFGALRVTVAKDFSIGFTKIGELSASLKRISNVLELEELPEVEDIPDSDPYVSLKCVSLKFQEKIVLKDISLELVKGLNIVTGQLGCGKSSLIKVILRDYPEDEGTVNTRGRMSYASQDPWLFPSSIKQNILFGEEYNAFKYKQVIFACALEYDFQILERGDETIVTDRGMNLSKGQQARINLARAVYKESHIYLIDDALTALDSRVQEHIFKYCIQELLKDKCVIFVTHNPKHIQSADKIVILKEGEIKFSGNQRNISTDLLEGLKTLSVNESEATIDEEEVNEKTKLIEEETTTIRRKQVYHEDKKSGNIDFKLYFRYIKMGGYILSTLLVITFGVEIFLDSVSQKLLSSWINQKAYITRQKEVYIKNTTADMDQLLTLANYSTTIFLNSTLNVSSSAIKEISYLEGAASSTMNLYTISTVVLAGMELIKRYLILKVGMKASINLHDNMVNKVLKATMTFYDNFFIGNILNRFSQDFGVVDEHLPIIMSSFVGNYFHLLGIVGLIASVNWKFIVPAIVMAITSILIRSIYIRTARSLKRLEAATRSPIVGHLNSTMEGLTTIRAYKAQEILKFEFDKHQDLYTSAFYTSVCTKAAFSFIMNFSALLFVTTVVIRFLFFDNGSFAGDVGLTLTQAGVLTSIINTGLMTWSELENEMTSVERVMEYTQVESERSTGVEVSNWPSKGEIVYERVSLKYTNSQENVLKDISFKVRPGTKIGIVGRTGAGKSSIISTLYRLYNYEGQIYIDGTEIKTLSLPFLRQHISIIPQDPIMFSGSIRSNIDPLEQFTDEDIWQTLHKVQLNNAVPHLQAQVGDLNFSTGQRQLICLARAIIKRNKIVVLDEATANMDPETERTAQKIIDENFSACTILIIAHRLDAILDCDKVMVLDRGQVIEFDEPNVLLNNESSLFAEMIRNAKVNDINNDVYDKKKL</sequence>
<dbReference type="PROSITE" id="PS00211">
    <property type="entry name" value="ABC_TRANSPORTER_1"/>
    <property type="match status" value="1"/>
</dbReference>
<dbReference type="InterPro" id="IPR017871">
    <property type="entry name" value="ABC_transporter-like_CS"/>
</dbReference>
<dbReference type="GO" id="GO:0016020">
    <property type="term" value="C:membrane"/>
    <property type="evidence" value="ECO:0007669"/>
    <property type="project" value="UniProtKB-SubCell"/>
</dbReference>
<gene>
    <name evidence="14" type="primary">LOC114336536</name>
</gene>
<dbReference type="CDD" id="cd18579">
    <property type="entry name" value="ABC_6TM_ABCC_D1"/>
    <property type="match status" value="1"/>
</dbReference>
<dbReference type="PANTHER" id="PTHR24223">
    <property type="entry name" value="ATP-BINDING CASSETTE SUB-FAMILY C"/>
    <property type="match status" value="1"/>
</dbReference>
<dbReference type="Proteomes" id="UP001652700">
    <property type="component" value="Unplaced"/>
</dbReference>
<accession>A0A6P7GF78</accession>
<feature type="domain" description="ABC transporter" evidence="10">
    <location>
        <begin position="407"/>
        <end position="626"/>
    </location>
</feature>
<reference evidence="14" key="1">
    <citation type="submission" date="2025-04" db="UniProtKB">
        <authorList>
            <consortium name="RefSeq"/>
        </authorList>
    </citation>
    <scope>IDENTIFICATION</scope>
    <source>
        <tissue evidence="14">Whole insect</tissue>
    </source>
</reference>
<feature type="domain" description="ABC transmembrane type-1" evidence="11">
    <location>
        <begin position="772"/>
        <end position="1010"/>
    </location>
</feature>
<dbReference type="CDD" id="cd03244">
    <property type="entry name" value="ABCC_MRP_domain2"/>
    <property type="match status" value="1"/>
</dbReference>
<evidence type="ECO:0000256" key="5">
    <source>
        <dbReference type="ARBA" id="ARBA00022741"/>
    </source>
</evidence>
<dbReference type="CDD" id="cd03250">
    <property type="entry name" value="ABCC_MRP_domain1"/>
    <property type="match status" value="1"/>
</dbReference>
<feature type="transmembrane region" description="Helical" evidence="9">
    <location>
        <begin position="678"/>
        <end position="697"/>
    </location>
</feature>
<dbReference type="InterPro" id="IPR011527">
    <property type="entry name" value="ABC1_TM_dom"/>
</dbReference>
<feature type="transmembrane region" description="Helical" evidence="9">
    <location>
        <begin position="237"/>
        <end position="257"/>
    </location>
</feature>
<dbReference type="InterPro" id="IPR036640">
    <property type="entry name" value="ABC1_TM_sf"/>
</dbReference>
<dbReference type="InterPro" id="IPR044746">
    <property type="entry name" value="ABCC_6TM_D1"/>
</dbReference>
<dbReference type="CDD" id="cd18580">
    <property type="entry name" value="ABC_6TM_ABCC_D2"/>
    <property type="match status" value="1"/>
</dbReference>
<evidence type="ECO:0000256" key="1">
    <source>
        <dbReference type="ARBA" id="ARBA00004141"/>
    </source>
</evidence>
<evidence type="ECO:0000256" key="4">
    <source>
        <dbReference type="ARBA" id="ARBA00022737"/>
    </source>
</evidence>
<evidence type="ECO:0000256" key="6">
    <source>
        <dbReference type="ARBA" id="ARBA00022840"/>
    </source>
</evidence>
<keyword evidence="2" id="KW-0813">Transport</keyword>
<dbReference type="Pfam" id="PF00005">
    <property type="entry name" value="ABC_tran"/>
    <property type="match status" value="2"/>
</dbReference>
<dbReference type="InterPro" id="IPR050173">
    <property type="entry name" value="ABC_transporter_C-like"/>
</dbReference>
<organism evidence="14">
    <name type="scientific">Diabrotica virgifera virgifera</name>
    <name type="common">western corn rootworm</name>
    <dbReference type="NCBI Taxonomy" id="50390"/>
    <lineage>
        <taxon>Eukaryota</taxon>
        <taxon>Metazoa</taxon>
        <taxon>Ecdysozoa</taxon>
        <taxon>Arthropoda</taxon>
        <taxon>Hexapoda</taxon>
        <taxon>Insecta</taxon>
        <taxon>Pterygota</taxon>
        <taxon>Neoptera</taxon>
        <taxon>Endopterygota</taxon>
        <taxon>Coleoptera</taxon>
        <taxon>Polyphaga</taxon>
        <taxon>Cucujiformia</taxon>
        <taxon>Chrysomeloidea</taxon>
        <taxon>Chrysomelidae</taxon>
        <taxon>Galerucinae</taxon>
        <taxon>Diabroticina</taxon>
        <taxon>Diabroticites</taxon>
        <taxon>Diabrotica</taxon>
    </lineage>
</organism>
<dbReference type="EnsemblMetazoa" id="XM_028286909.2">
    <property type="protein sequence ID" value="XP_028142710.1"/>
    <property type="gene ID" value="LOC114336536"/>
</dbReference>
<keyword evidence="8 9" id="KW-0472">Membrane</keyword>
<evidence type="ECO:0000256" key="8">
    <source>
        <dbReference type="ARBA" id="ARBA00023136"/>
    </source>
</evidence>
<evidence type="ECO:0000313" key="12">
    <source>
        <dbReference type="EnsemblMetazoa" id="XP_028142710.1"/>
    </source>
</evidence>
<dbReference type="OrthoDB" id="6500128at2759"/>
<feature type="domain" description="ABC transmembrane type-1" evidence="11">
    <location>
        <begin position="154"/>
        <end position="351"/>
    </location>
</feature>
<dbReference type="PANTHER" id="PTHR24223:SF448">
    <property type="entry name" value="FI20146P1-RELATED"/>
    <property type="match status" value="1"/>
</dbReference>
<evidence type="ECO:0000256" key="7">
    <source>
        <dbReference type="ARBA" id="ARBA00022989"/>
    </source>
</evidence>
<dbReference type="GeneID" id="114336536"/>
<dbReference type="KEGG" id="dvv:114336536"/>
<keyword evidence="6" id="KW-0067">ATP-binding</keyword>
<evidence type="ECO:0000256" key="3">
    <source>
        <dbReference type="ARBA" id="ARBA00022692"/>
    </source>
</evidence>
<evidence type="ECO:0000313" key="14">
    <source>
        <dbReference type="RefSeq" id="XP_028142710.1"/>
    </source>
</evidence>
<reference evidence="12" key="2">
    <citation type="submission" date="2025-05" db="UniProtKB">
        <authorList>
            <consortium name="EnsemblMetazoa"/>
        </authorList>
    </citation>
    <scope>IDENTIFICATION</scope>
</reference>
<evidence type="ECO:0000259" key="11">
    <source>
        <dbReference type="PROSITE" id="PS50929"/>
    </source>
</evidence>
<dbReference type="GO" id="GO:0005524">
    <property type="term" value="F:ATP binding"/>
    <property type="evidence" value="ECO:0007669"/>
    <property type="project" value="UniProtKB-KW"/>
</dbReference>
<dbReference type="InterPro" id="IPR027417">
    <property type="entry name" value="P-loop_NTPase"/>
</dbReference>
<name>A0A6P7GF78_DIAVI</name>
<dbReference type="SUPFAM" id="SSF90123">
    <property type="entry name" value="ABC transporter transmembrane region"/>
    <property type="match status" value="2"/>
</dbReference>
<feature type="transmembrane region" description="Helical" evidence="9">
    <location>
        <begin position="869"/>
        <end position="887"/>
    </location>
</feature>
<dbReference type="PROSITE" id="PS50893">
    <property type="entry name" value="ABC_TRANSPORTER_2"/>
    <property type="match status" value="2"/>
</dbReference>
<dbReference type="Pfam" id="PF00664">
    <property type="entry name" value="ABC_membrane"/>
    <property type="match status" value="2"/>
</dbReference>
<dbReference type="InterPro" id="IPR044726">
    <property type="entry name" value="ABCC_6TM_D2"/>
</dbReference>
<feature type="transmembrane region" description="Helical" evidence="9">
    <location>
        <begin position="83"/>
        <end position="102"/>
    </location>
</feature>
<keyword evidence="13" id="KW-1185">Reference proteome</keyword>
<proteinExistence type="predicted"/>
<dbReference type="GO" id="GO:0140359">
    <property type="term" value="F:ABC-type transporter activity"/>
    <property type="evidence" value="ECO:0007669"/>
    <property type="project" value="InterPro"/>
</dbReference>
<evidence type="ECO:0000256" key="2">
    <source>
        <dbReference type="ARBA" id="ARBA00022448"/>
    </source>
</evidence>
<evidence type="ECO:0000313" key="13">
    <source>
        <dbReference type="Proteomes" id="UP001652700"/>
    </source>
</evidence>
<feature type="transmembrane region" description="Helical" evidence="9">
    <location>
        <begin position="951"/>
        <end position="974"/>
    </location>
</feature>
<dbReference type="PROSITE" id="PS50929">
    <property type="entry name" value="ABC_TM1F"/>
    <property type="match status" value="2"/>
</dbReference>
<keyword evidence="7 9" id="KW-1133">Transmembrane helix</keyword>
<feature type="transmembrane region" description="Helical" evidence="9">
    <location>
        <begin position="841"/>
        <end position="863"/>
    </location>
</feature>
<dbReference type="GO" id="GO:0016887">
    <property type="term" value="F:ATP hydrolysis activity"/>
    <property type="evidence" value="ECO:0007669"/>
    <property type="project" value="InterPro"/>
</dbReference>
<feature type="domain" description="ABC transporter" evidence="10">
    <location>
        <begin position="1045"/>
        <end position="1270"/>
    </location>
</feature>
<dbReference type="FunFam" id="3.40.50.300:FF:000973">
    <property type="entry name" value="Multidrug resistance-associated protein 4"/>
    <property type="match status" value="1"/>
</dbReference>
<dbReference type="SUPFAM" id="SSF52540">
    <property type="entry name" value="P-loop containing nucleoside triphosphate hydrolases"/>
    <property type="match status" value="2"/>
</dbReference>
<keyword evidence="4" id="KW-0677">Repeat</keyword>
<dbReference type="InParanoid" id="A0A6P7GF78"/>
<protein>
    <submittedName>
        <fullName evidence="14">Probable multidrug resistance-associated protein lethal(2)03659 isoform X1</fullName>
    </submittedName>
</protein>
<dbReference type="InterPro" id="IPR003593">
    <property type="entry name" value="AAA+_ATPase"/>
</dbReference>
<dbReference type="Gene3D" id="3.40.50.300">
    <property type="entry name" value="P-loop containing nucleotide triphosphate hydrolases"/>
    <property type="match status" value="2"/>
</dbReference>
<dbReference type="FunFam" id="1.20.1560.10:FF:000006">
    <property type="entry name" value="ATP-binding cassette, sub-family C (CFTR/MRP), member 9"/>
    <property type="match status" value="1"/>
</dbReference>
<keyword evidence="5" id="KW-0547">Nucleotide-binding</keyword>
<comment type="subcellular location">
    <subcellularLocation>
        <location evidence="1">Membrane</location>
        <topology evidence="1">Multi-pass membrane protein</topology>
    </subcellularLocation>
</comment>
<evidence type="ECO:0000259" key="10">
    <source>
        <dbReference type="PROSITE" id="PS50893"/>
    </source>
</evidence>
<feature type="transmembrane region" description="Helical" evidence="9">
    <location>
        <begin position="209"/>
        <end position="231"/>
    </location>
</feature>
<dbReference type="FunFam" id="3.40.50.300:FF:000163">
    <property type="entry name" value="Multidrug resistance-associated protein member 4"/>
    <property type="match status" value="1"/>
</dbReference>
<dbReference type="SMART" id="SM00382">
    <property type="entry name" value="AAA"/>
    <property type="match status" value="2"/>
</dbReference>
<feature type="transmembrane region" description="Helical" evidence="9">
    <location>
        <begin position="319"/>
        <end position="341"/>
    </location>
</feature>
<keyword evidence="3 9" id="KW-0812">Transmembrane</keyword>
<dbReference type="RefSeq" id="XP_028142710.1">
    <property type="nucleotide sequence ID" value="XM_028286909.1"/>
</dbReference>